<keyword evidence="1" id="KW-0131">Cell cycle</keyword>
<accession>A0A378VTL4</accession>
<reference evidence="1" key="1">
    <citation type="submission" date="2018-06" db="EMBL/GenBank/DDBJ databases">
        <authorList>
            <consortium name="Pathogen Informatics"/>
            <person name="Doyle S."/>
        </authorList>
    </citation>
    <scope>NUCLEOTIDE SEQUENCE [LARGE SCALE GENOMIC DNA]</scope>
    <source>
        <strain evidence="1">NCTC11421</strain>
    </source>
</reference>
<dbReference type="InterPro" id="IPR036597">
    <property type="entry name" value="Fido-like_dom_sf"/>
</dbReference>
<gene>
    <name evidence="1" type="ORF">NCTC11421_00239</name>
</gene>
<evidence type="ECO:0000313" key="1">
    <source>
        <dbReference type="EMBL" id="SUA20159.1"/>
    </source>
</evidence>
<keyword evidence="1" id="KW-0132">Cell division</keyword>
<protein>
    <submittedName>
        <fullName evidence="1">Cell division protein</fullName>
    </submittedName>
</protein>
<name>A0A378VTL4_NEIGO</name>
<dbReference type="Gene3D" id="1.10.3290.10">
    <property type="entry name" value="Fido-like domain"/>
    <property type="match status" value="1"/>
</dbReference>
<organism evidence="1">
    <name type="scientific">Neisseria gonorrhoeae</name>
    <dbReference type="NCBI Taxonomy" id="485"/>
    <lineage>
        <taxon>Bacteria</taxon>
        <taxon>Pseudomonadati</taxon>
        <taxon>Pseudomonadota</taxon>
        <taxon>Betaproteobacteria</taxon>
        <taxon>Neisseriales</taxon>
        <taxon>Neisseriaceae</taxon>
        <taxon>Neisseria</taxon>
    </lineage>
</organism>
<dbReference type="GO" id="GO:0051301">
    <property type="term" value="P:cell division"/>
    <property type="evidence" value="ECO:0007669"/>
    <property type="project" value="UniProtKB-KW"/>
</dbReference>
<dbReference type="AlphaFoldDB" id="A0A378VTL4"/>
<dbReference type="EMBL" id="UGRI01000001">
    <property type="protein sequence ID" value="SUA20159.1"/>
    <property type="molecule type" value="Genomic_DNA"/>
</dbReference>
<proteinExistence type="predicted"/>
<sequence length="68" mass="7804">MTLSLMRSGFFPCVFSPDSYPAYAEAVVAYYETGDYGLFKKYFISAYENTVNKYGPQPDVDIFRNFSI</sequence>